<dbReference type="OrthoDB" id="9985008at2"/>
<keyword evidence="1" id="KW-0732">Signal</keyword>
<gene>
    <name evidence="2" type="ORF">SAMN02745124_04494</name>
</gene>
<dbReference type="Proteomes" id="UP000184139">
    <property type="component" value="Unassembled WGS sequence"/>
</dbReference>
<protein>
    <submittedName>
        <fullName evidence="2">Uncharacterized protein</fullName>
    </submittedName>
</protein>
<dbReference type="EMBL" id="FQXS01000073">
    <property type="protein sequence ID" value="SHI16023.1"/>
    <property type="molecule type" value="Genomic_DNA"/>
</dbReference>
<reference evidence="2 3" key="1">
    <citation type="submission" date="2016-11" db="EMBL/GenBank/DDBJ databases">
        <authorList>
            <person name="Jaros S."/>
            <person name="Januszkiewicz K."/>
            <person name="Wedrychowicz H."/>
        </authorList>
    </citation>
    <scope>NUCLEOTIDE SEQUENCE [LARGE SCALE GENOMIC DNA]</scope>
    <source>
        <strain evidence="2 3">DSM 9705</strain>
    </source>
</reference>
<proteinExistence type="predicted"/>
<evidence type="ECO:0000313" key="2">
    <source>
        <dbReference type="EMBL" id="SHI16023.1"/>
    </source>
</evidence>
<accession>A0A1M5YWU3</accession>
<dbReference type="RefSeq" id="WP_073379613.1">
    <property type="nucleotide sequence ID" value="NZ_FQXS01000073.1"/>
</dbReference>
<feature type="chain" id="PRO_5012612738" evidence="1">
    <location>
        <begin position="19"/>
        <end position="213"/>
    </location>
</feature>
<name>A0A1M5YWU3_9BACT</name>
<feature type="signal peptide" evidence="1">
    <location>
        <begin position="1"/>
        <end position="18"/>
    </location>
</feature>
<organism evidence="2 3">
    <name type="scientific">Desulfofustis glycolicus DSM 9705</name>
    <dbReference type="NCBI Taxonomy" id="1121409"/>
    <lineage>
        <taxon>Bacteria</taxon>
        <taxon>Pseudomonadati</taxon>
        <taxon>Thermodesulfobacteriota</taxon>
        <taxon>Desulfobulbia</taxon>
        <taxon>Desulfobulbales</taxon>
        <taxon>Desulfocapsaceae</taxon>
        <taxon>Desulfofustis</taxon>
    </lineage>
</organism>
<dbReference type="AlphaFoldDB" id="A0A1M5YWU3"/>
<sequence length="213" mass="24776">MRYLLVALLLCLPVKVSGETNLSFKVPTLPIAENVVRKDNGIFILSELRYSTKINHPQEVLDFYNEFFTNNGWYSPANRFENTGTKPQWYGKQHSVTKDNKPEISYLYSWESEENDNSLKLNLILTNWSNNVFLADIEIALVRNTNPKNQRRLIKLINKHPENFFILFDIIGSNPIEIDKVVLPPSVELKDNKLFQQYKTIIEAFIIDSHSKD</sequence>
<evidence type="ECO:0000313" key="3">
    <source>
        <dbReference type="Proteomes" id="UP000184139"/>
    </source>
</evidence>
<keyword evidence="3" id="KW-1185">Reference proteome</keyword>
<evidence type="ECO:0000256" key="1">
    <source>
        <dbReference type="SAM" id="SignalP"/>
    </source>
</evidence>